<organism evidence="9 10">
    <name type="scientific">Ceratodon purpureus</name>
    <name type="common">Fire moss</name>
    <name type="synonym">Dicranum purpureum</name>
    <dbReference type="NCBI Taxonomy" id="3225"/>
    <lineage>
        <taxon>Eukaryota</taxon>
        <taxon>Viridiplantae</taxon>
        <taxon>Streptophyta</taxon>
        <taxon>Embryophyta</taxon>
        <taxon>Bryophyta</taxon>
        <taxon>Bryophytina</taxon>
        <taxon>Bryopsida</taxon>
        <taxon>Dicranidae</taxon>
        <taxon>Pseudoditrichales</taxon>
        <taxon>Ditrichaceae</taxon>
        <taxon>Ceratodon</taxon>
    </lineage>
</organism>
<keyword evidence="2" id="KW-0805">Transcription regulation</keyword>
<reference evidence="9" key="1">
    <citation type="submission" date="2020-06" db="EMBL/GenBank/DDBJ databases">
        <title>WGS assembly of Ceratodon purpureus strain R40.</title>
        <authorList>
            <person name="Carey S.B."/>
            <person name="Jenkins J."/>
            <person name="Shu S."/>
            <person name="Lovell J.T."/>
            <person name="Sreedasyam A."/>
            <person name="Maumus F."/>
            <person name="Tiley G.P."/>
            <person name="Fernandez-Pozo N."/>
            <person name="Barry K."/>
            <person name="Chen C."/>
            <person name="Wang M."/>
            <person name="Lipzen A."/>
            <person name="Daum C."/>
            <person name="Saski C.A."/>
            <person name="Payton A.C."/>
            <person name="Mcbreen J.C."/>
            <person name="Conrad R.E."/>
            <person name="Kollar L.M."/>
            <person name="Olsson S."/>
            <person name="Huttunen S."/>
            <person name="Landis J.B."/>
            <person name="Wickett N.J."/>
            <person name="Johnson M.G."/>
            <person name="Rensing S.A."/>
            <person name="Grimwood J."/>
            <person name="Schmutz J."/>
            <person name="Mcdaniel S.F."/>
        </authorList>
    </citation>
    <scope>NUCLEOTIDE SEQUENCE</scope>
    <source>
        <strain evidence="9">R40</strain>
    </source>
</reference>
<keyword evidence="6" id="KW-0175">Coiled coil</keyword>
<dbReference type="GO" id="GO:0005634">
    <property type="term" value="C:nucleus"/>
    <property type="evidence" value="ECO:0007669"/>
    <property type="project" value="UniProtKB-SubCell"/>
</dbReference>
<dbReference type="AlphaFoldDB" id="A0A8T0J8N2"/>
<feature type="region of interest" description="Disordered" evidence="7">
    <location>
        <begin position="56"/>
        <end position="89"/>
    </location>
</feature>
<keyword evidence="10" id="KW-1185">Reference proteome</keyword>
<feature type="domain" description="BHLH" evidence="8">
    <location>
        <begin position="396"/>
        <end position="446"/>
    </location>
</feature>
<comment type="subcellular location">
    <subcellularLocation>
        <location evidence="1">Nucleus</location>
    </subcellularLocation>
</comment>
<dbReference type="InterPro" id="IPR011598">
    <property type="entry name" value="bHLH_dom"/>
</dbReference>
<feature type="coiled-coil region" evidence="6">
    <location>
        <begin position="436"/>
        <end position="463"/>
    </location>
</feature>
<dbReference type="PROSITE" id="PS50888">
    <property type="entry name" value="BHLH"/>
    <property type="match status" value="1"/>
</dbReference>
<evidence type="ECO:0000313" key="9">
    <source>
        <dbReference type="EMBL" id="KAG0591562.1"/>
    </source>
</evidence>
<gene>
    <name evidence="9" type="ORF">KC19_1G183700</name>
</gene>
<proteinExistence type="predicted"/>
<evidence type="ECO:0000256" key="5">
    <source>
        <dbReference type="ARBA" id="ARBA00023242"/>
    </source>
</evidence>
<feature type="region of interest" description="Disordered" evidence="7">
    <location>
        <begin position="222"/>
        <end position="263"/>
    </location>
</feature>
<feature type="compositionally biased region" description="Basic and acidic residues" evidence="7">
    <location>
        <begin position="238"/>
        <end position="250"/>
    </location>
</feature>
<dbReference type="GO" id="GO:0046983">
    <property type="term" value="F:protein dimerization activity"/>
    <property type="evidence" value="ECO:0007669"/>
    <property type="project" value="InterPro"/>
</dbReference>
<comment type="caution">
    <text evidence="9">The sequence shown here is derived from an EMBL/GenBank/DDBJ whole genome shotgun (WGS) entry which is preliminary data.</text>
</comment>
<dbReference type="InterPro" id="IPR036638">
    <property type="entry name" value="HLH_DNA-bd_sf"/>
</dbReference>
<feature type="compositionally biased region" description="Polar residues" evidence="7">
    <location>
        <begin position="222"/>
        <end position="236"/>
    </location>
</feature>
<accession>A0A8T0J8N2</accession>
<dbReference type="GO" id="GO:0000978">
    <property type="term" value="F:RNA polymerase II cis-regulatory region sequence-specific DNA binding"/>
    <property type="evidence" value="ECO:0007669"/>
    <property type="project" value="TreeGrafter"/>
</dbReference>
<dbReference type="GO" id="GO:0000981">
    <property type="term" value="F:DNA-binding transcription factor activity, RNA polymerase II-specific"/>
    <property type="evidence" value="ECO:0007669"/>
    <property type="project" value="TreeGrafter"/>
</dbReference>
<evidence type="ECO:0000256" key="6">
    <source>
        <dbReference type="SAM" id="Coils"/>
    </source>
</evidence>
<evidence type="ECO:0000256" key="3">
    <source>
        <dbReference type="ARBA" id="ARBA00023125"/>
    </source>
</evidence>
<evidence type="ECO:0000256" key="2">
    <source>
        <dbReference type="ARBA" id="ARBA00023015"/>
    </source>
</evidence>
<dbReference type="Gene3D" id="4.10.280.10">
    <property type="entry name" value="Helix-loop-helix DNA-binding domain"/>
    <property type="match status" value="1"/>
</dbReference>
<dbReference type="SUPFAM" id="SSF47459">
    <property type="entry name" value="HLH, helix-loop-helix DNA-binding domain"/>
    <property type="match status" value="1"/>
</dbReference>
<protein>
    <recommendedName>
        <fullName evidence="8">BHLH domain-containing protein</fullName>
    </recommendedName>
</protein>
<dbReference type="FunFam" id="4.10.280.10:FF:000021">
    <property type="entry name" value="Transcription factor bHLH130 family"/>
    <property type="match status" value="1"/>
</dbReference>
<sequence>MAAGEMGSLDEALSAMLSNDHGQYSSLASVMTSSNSPATGPGDLFASQYSSLQESFGGSGQQLGAVKSSSFRRSGLDRPSAPSYTNAEMPQWPFSRNEKWVLDAKNEALEVSSVLAGGHGANIRSNVDGTPRNLNPPLPGGLHRYHSAPSTFLQSLADFNEDAFSQVTESPLEDSDASLLDSYFAENLAPINERGSQQMDTEKVDVSSTLNDYEKFLVTQNDFGRSSSISPSTQPGKTEPRSLTRQDHGHGGYSTPDALGIRSRPTRSKILRQSSTPADFLAAVQDNLEESSPIFKMPSFLSSDENMISANSEENAGGKLGHGNRLLGAGELVNDPPGWLGNSSLKVRVGEPGSKLGLIRHSSLPAATRPFSPTMELDDLADFSTVPCKTRASRGFATHPRSIAERVRRTKISERMKKLQDLVPNMDRQTNTADMLDEAVEYVKQLQLQVQELSNTVVQLKERLVHCN</sequence>
<name>A0A8T0J8N2_CERPU</name>
<dbReference type="PANTHER" id="PTHR16223:SF125">
    <property type="entry name" value="OS08G0506700 PROTEIN"/>
    <property type="match status" value="1"/>
</dbReference>
<dbReference type="InterPro" id="IPR045843">
    <property type="entry name" value="IND-like"/>
</dbReference>
<keyword evidence="3" id="KW-0238">DNA-binding</keyword>
<dbReference type="SMART" id="SM00353">
    <property type="entry name" value="HLH"/>
    <property type="match status" value="1"/>
</dbReference>
<dbReference type="EMBL" id="CM026421">
    <property type="protein sequence ID" value="KAG0591562.1"/>
    <property type="molecule type" value="Genomic_DNA"/>
</dbReference>
<keyword evidence="4" id="KW-0804">Transcription</keyword>
<evidence type="ECO:0000256" key="7">
    <source>
        <dbReference type="SAM" id="MobiDB-lite"/>
    </source>
</evidence>
<evidence type="ECO:0000256" key="1">
    <source>
        <dbReference type="ARBA" id="ARBA00004123"/>
    </source>
</evidence>
<evidence type="ECO:0000259" key="8">
    <source>
        <dbReference type="PROSITE" id="PS50888"/>
    </source>
</evidence>
<dbReference type="Pfam" id="PF00010">
    <property type="entry name" value="HLH"/>
    <property type="match status" value="1"/>
</dbReference>
<evidence type="ECO:0000313" key="10">
    <source>
        <dbReference type="Proteomes" id="UP000822688"/>
    </source>
</evidence>
<dbReference type="PANTHER" id="PTHR16223">
    <property type="entry name" value="TRANSCRIPTION FACTOR BHLH83-RELATED"/>
    <property type="match status" value="1"/>
</dbReference>
<keyword evidence="5" id="KW-0539">Nucleus</keyword>
<evidence type="ECO:0000256" key="4">
    <source>
        <dbReference type="ARBA" id="ARBA00023163"/>
    </source>
</evidence>
<dbReference type="Proteomes" id="UP000822688">
    <property type="component" value="Chromosome 1"/>
</dbReference>